<accession>A0A4S2M465</accession>
<sequence length="50" mass="5671">MLVMMMMMNAVKQPPWSSAGYHREGLIWETVTAFQCFVKNETGLQTSVCS</sequence>
<evidence type="ECO:0000313" key="1">
    <source>
        <dbReference type="EMBL" id="TGZ68727.1"/>
    </source>
</evidence>
<dbReference type="AlphaFoldDB" id="A0A4S2M465"/>
<dbReference type="Proteomes" id="UP000308267">
    <property type="component" value="Unassembled WGS sequence"/>
</dbReference>
<evidence type="ECO:0000313" key="2">
    <source>
        <dbReference type="Proteomes" id="UP000308267"/>
    </source>
</evidence>
<gene>
    <name evidence="1" type="ORF">CRM22_004118</name>
</gene>
<comment type="caution">
    <text evidence="1">The sequence shown here is derived from an EMBL/GenBank/DDBJ whole genome shotgun (WGS) entry which is preliminary data.</text>
</comment>
<proteinExistence type="predicted"/>
<reference evidence="1 2" key="1">
    <citation type="journal article" date="2019" name="BMC Genomics">
        <title>New insights from Opisthorchis felineus genome: update on genomics of the epidemiologically important liver flukes.</title>
        <authorList>
            <person name="Ershov N.I."/>
            <person name="Mordvinov V.A."/>
            <person name="Prokhortchouk E.B."/>
            <person name="Pakharukova M.Y."/>
            <person name="Gunbin K.V."/>
            <person name="Ustyantsev K."/>
            <person name="Genaev M.A."/>
            <person name="Blinov A.G."/>
            <person name="Mazur A."/>
            <person name="Boulygina E."/>
            <person name="Tsygankova S."/>
            <person name="Khrameeva E."/>
            <person name="Chekanov N."/>
            <person name="Fan G."/>
            <person name="Xiao A."/>
            <person name="Zhang H."/>
            <person name="Xu X."/>
            <person name="Yang H."/>
            <person name="Solovyev V."/>
            <person name="Lee S.M."/>
            <person name="Liu X."/>
            <person name="Afonnikov D.A."/>
            <person name="Skryabin K.G."/>
        </authorList>
    </citation>
    <scope>NUCLEOTIDE SEQUENCE [LARGE SCALE GENOMIC DNA]</scope>
    <source>
        <strain evidence="1">AK-0245</strain>
        <tissue evidence="1">Whole organism</tissue>
    </source>
</reference>
<protein>
    <submittedName>
        <fullName evidence="1">Uncharacterized protein</fullName>
    </submittedName>
</protein>
<organism evidence="1 2">
    <name type="scientific">Opisthorchis felineus</name>
    <dbReference type="NCBI Taxonomy" id="147828"/>
    <lineage>
        <taxon>Eukaryota</taxon>
        <taxon>Metazoa</taxon>
        <taxon>Spiralia</taxon>
        <taxon>Lophotrochozoa</taxon>
        <taxon>Platyhelminthes</taxon>
        <taxon>Trematoda</taxon>
        <taxon>Digenea</taxon>
        <taxon>Opisthorchiida</taxon>
        <taxon>Opisthorchiata</taxon>
        <taxon>Opisthorchiidae</taxon>
        <taxon>Opisthorchis</taxon>
    </lineage>
</organism>
<name>A0A4S2M465_OPIFE</name>
<feature type="non-terminal residue" evidence="1">
    <location>
        <position position="50"/>
    </location>
</feature>
<dbReference type="EMBL" id="SJOL01006349">
    <property type="protein sequence ID" value="TGZ68727.1"/>
    <property type="molecule type" value="Genomic_DNA"/>
</dbReference>
<keyword evidence="2" id="KW-1185">Reference proteome</keyword>